<dbReference type="AlphaFoldDB" id="A0A1E7KZ54"/>
<protein>
    <submittedName>
        <fullName evidence="1">Uncharacterized protein</fullName>
    </submittedName>
</protein>
<comment type="caution">
    <text evidence="1">The sequence shown here is derived from an EMBL/GenBank/DDBJ whole genome shotgun (WGS) entry which is preliminary data.</text>
</comment>
<organism evidence="1 2">
    <name type="scientific">Streptomyces nanshensis</name>
    <dbReference type="NCBI Taxonomy" id="518642"/>
    <lineage>
        <taxon>Bacteria</taxon>
        <taxon>Bacillati</taxon>
        <taxon>Actinomycetota</taxon>
        <taxon>Actinomycetes</taxon>
        <taxon>Kitasatosporales</taxon>
        <taxon>Streptomycetaceae</taxon>
        <taxon>Streptomyces</taxon>
    </lineage>
</organism>
<accession>A0A1E7KZ54</accession>
<keyword evidence="2" id="KW-1185">Reference proteome</keyword>
<evidence type="ECO:0000313" key="2">
    <source>
        <dbReference type="Proteomes" id="UP000176005"/>
    </source>
</evidence>
<proteinExistence type="predicted"/>
<evidence type="ECO:0000313" key="1">
    <source>
        <dbReference type="EMBL" id="OEV09210.1"/>
    </source>
</evidence>
<dbReference type="EMBL" id="LJGW01000377">
    <property type="protein sequence ID" value="OEV09210.1"/>
    <property type="molecule type" value="Genomic_DNA"/>
</dbReference>
<name>A0A1E7KZ54_9ACTN</name>
<sequence length="62" mass="6880">MSVGLVAPAKTELEWLASHLGLSQVDVINRALQIYGYVERQRAVGGEVLIRHNGETEKIHII</sequence>
<gene>
    <name evidence="1" type="ORF">AN218_22295</name>
</gene>
<reference evidence="1 2" key="1">
    <citation type="journal article" date="2016" name="Front. Microbiol.">
        <title>Comparative Genomics Analysis of Streptomyces Species Reveals Their Adaptation to the Marine Environment and Their Diversity at the Genomic Level.</title>
        <authorList>
            <person name="Tian X."/>
            <person name="Zhang Z."/>
            <person name="Yang T."/>
            <person name="Chen M."/>
            <person name="Li J."/>
            <person name="Chen F."/>
            <person name="Yang J."/>
            <person name="Li W."/>
            <person name="Zhang B."/>
            <person name="Zhang Z."/>
            <person name="Wu J."/>
            <person name="Zhang C."/>
            <person name="Long L."/>
            <person name="Xiao J."/>
        </authorList>
    </citation>
    <scope>NUCLEOTIDE SEQUENCE [LARGE SCALE GENOMIC DNA]</scope>
    <source>
        <strain evidence="1 2">SCSIO 10429</strain>
    </source>
</reference>
<dbReference type="Proteomes" id="UP000176005">
    <property type="component" value="Unassembled WGS sequence"/>
</dbReference>